<gene>
    <name evidence="1" type="ORF">LOD99_2841</name>
</gene>
<sequence length="521" mass="59768">MALGAMDTYDTPFYMFANADNLYDNSLISTTTTIFDAIKSGEMSTKVLIIGHRFNVKTNDRIGTEIEIKKLKQISETNKPFAKDYAIFTRDTYDWAGFPDMLVARRFFDSFMVDFAFHNEIQMVDATATIPLVHQVKQLGYSTSLYADQGETDWNEKIFGVKTSHSSILCSEFQTIHSDKEIMIYDKVKHTFLSTNLVTKFSEGYNTAIRNIQNTRKGEYFDNSDLTFVVVTLNKPHSLERLITQLNNVAYNCHLNLAIIVNRGKTQLFDLQTLNVVSNSKWVHGDKLIHLSHKHLTQLEQWLEVDKLGITQFILFQDDVTLSTYFYIALTKAMDSIKESISWLEGNIGGVSLEPPLTFPPNSKAYLKLSAQYQDNLVMSQPINSRALFPNPLVWRLFSDWARETINSNKFNIKDLGNTFAARNINYGDKTDWYKTIAGVWFCYYLELTHRTLGYLKHPKGVIATWGYRGLEGTNNFLGYNCSLKNVIIKTQIPILTDENPKFRFSGNPPVIKIEEIDKLY</sequence>
<protein>
    <submittedName>
        <fullName evidence="1">Uncharacterized protein</fullName>
    </submittedName>
</protein>
<dbReference type="Proteomes" id="UP001165289">
    <property type="component" value="Unassembled WGS sequence"/>
</dbReference>
<evidence type="ECO:0000313" key="2">
    <source>
        <dbReference type="Proteomes" id="UP001165289"/>
    </source>
</evidence>
<reference evidence="1 2" key="1">
    <citation type="journal article" date="2023" name="BMC Biol.">
        <title>The compact genome of the sponge Oopsacas minuta (Hexactinellida) is lacking key metazoan core genes.</title>
        <authorList>
            <person name="Santini S."/>
            <person name="Schenkelaars Q."/>
            <person name="Jourda C."/>
            <person name="Duchesne M."/>
            <person name="Belahbib H."/>
            <person name="Rocher C."/>
            <person name="Selva M."/>
            <person name="Riesgo A."/>
            <person name="Vervoort M."/>
            <person name="Leys S.P."/>
            <person name="Kodjabachian L."/>
            <person name="Le Bivic A."/>
            <person name="Borchiellini C."/>
            <person name="Claverie J.M."/>
            <person name="Renard E."/>
        </authorList>
    </citation>
    <scope>NUCLEOTIDE SEQUENCE [LARGE SCALE GENOMIC DNA]</scope>
    <source>
        <strain evidence="1">SPO-2</strain>
    </source>
</reference>
<keyword evidence="2" id="KW-1185">Reference proteome</keyword>
<proteinExistence type="predicted"/>
<accession>A0AAV7K173</accession>
<evidence type="ECO:0000313" key="1">
    <source>
        <dbReference type="EMBL" id="KAI6654963.1"/>
    </source>
</evidence>
<comment type="caution">
    <text evidence="1">The sequence shown here is derived from an EMBL/GenBank/DDBJ whole genome shotgun (WGS) entry which is preliminary data.</text>
</comment>
<name>A0AAV7K173_9METZ</name>
<dbReference type="PANTHER" id="PTHR33604:SF3">
    <property type="entry name" value="OSJNBA0004B13.7 PROTEIN"/>
    <property type="match status" value="1"/>
</dbReference>
<organism evidence="1 2">
    <name type="scientific">Oopsacas minuta</name>
    <dbReference type="NCBI Taxonomy" id="111878"/>
    <lineage>
        <taxon>Eukaryota</taxon>
        <taxon>Metazoa</taxon>
        <taxon>Porifera</taxon>
        <taxon>Hexactinellida</taxon>
        <taxon>Hexasterophora</taxon>
        <taxon>Lyssacinosida</taxon>
        <taxon>Leucopsacidae</taxon>
        <taxon>Oopsacas</taxon>
    </lineage>
</organism>
<dbReference type="EMBL" id="JAKMXF010000221">
    <property type="protein sequence ID" value="KAI6654963.1"/>
    <property type="molecule type" value="Genomic_DNA"/>
</dbReference>
<dbReference type="AlphaFoldDB" id="A0AAV7K173"/>
<dbReference type="PANTHER" id="PTHR33604">
    <property type="entry name" value="OSJNBA0004B13.7 PROTEIN"/>
    <property type="match status" value="1"/>
</dbReference>